<reference evidence="3" key="2">
    <citation type="submission" date="2021-01" db="EMBL/GenBank/DDBJ databases">
        <authorList>
            <person name="Schikora-Tamarit M.A."/>
        </authorList>
    </citation>
    <scope>NUCLEOTIDE SEQUENCE</scope>
    <source>
        <strain evidence="3">CBS6075</strain>
    </source>
</reference>
<dbReference type="OrthoDB" id="4073891at2759"/>
<keyword evidence="2" id="KW-1133">Transmembrane helix</keyword>
<feature type="region of interest" description="Disordered" evidence="1">
    <location>
        <begin position="26"/>
        <end position="46"/>
    </location>
</feature>
<feature type="transmembrane region" description="Helical" evidence="2">
    <location>
        <begin position="116"/>
        <end position="137"/>
    </location>
</feature>
<name>A0A9P8P605_9ASCO</name>
<keyword evidence="2" id="KW-0812">Transmembrane</keyword>
<organism evidence="3 4">
    <name type="scientific">Ogataea philodendri</name>
    <dbReference type="NCBI Taxonomy" id="1378263"/>
    <lineage>
        <taxon>Eukaryota</taxon>
        <taxon>Fungi</taxon>
        <taxon>Dikarya</taxon>
        <taxon>Ascomycota</taxon>
        <taxon>Saccharomycotina</taxon>
        <taxon>Pichiomycetes</taxon>
        <taxon>Pichiales</taxon>
        <taxon>Pichiaceae</taxon>
        <taxon>Ogataea</taxon>
    </lineage>
</organism>
<feature type="transmembrane region" description="Helical" evidence="2">
    <location>
        <begin position="386"/>
        <end position="409"/>
    </location>
</feature>
<feature type="transmembrane region" description="Helical" evidence="2">
    <location>
        <begin position="297"/>
        <end position="323"/>
    </location>
</feature>
<protein>
    <submittedName>
        <fullName evidence="3">Uncharacterized protein</fullName>
    </submittedName>
</protein>
<gene>
    <name evidence="3" type="ORF">OGAPHI_003899</name>
</gene>
<keyword evidence="2" id="KW-0472">Membrane</keyword>
<dbReference type="Proteomes" id="UP000769157">
    <property type="component" value="Unassembled WGS sequence"/>
</dbReference>
<dbReference type="AlphaFoldDB" id="A0A9P8P605"/>
<dbReference type="EMBL" id="JAEUBE010000295">
    <property type="protein sequence ID" value="KAH3665711.1"/>
    <property type="molecule type" value="Genomic_DNA"/>
</dbReference>
<evidence type="ECO:0000313" key="3">
    <source>
        <dbReference type="EMBL" id="KAH3665711.1"/>
    </source>
</evidence>
<keyword evidence="4" id="KW-1185">Reference proteome</keyword>
<evidence type="ECO:0000313" key="4">
    <source>
        <dbReference type="Proteomes" id="UP000769157"/>
    </source>
</evidence>
<dbReference type="GeneID" id="70235864"/>
<sequence length="414" mass="45607">MLSNHTPRLPETYTSSKTFKPIFFTDPNDDSTADQQVPEFNAGTENPFLTRTERPVKPAVVSPSPFNSPSSVMDLSSSEKFLGTDKLHELNGSTTSTTMTFSPQTKSSYITPTRKYYRTFVVLSLLSMLMFLPPVLIGGVSMSCGARTGYCIPKIEFRFIDDSPTSPLTTIRESIRVITYFAMDLGSNSPAVDFSEQDIKEIDTFSVDNVFQLNYFGYCKTNYLSDEQTCSNFQTGLDLPSVLVRDAGTSLGTISNQRNPDDVGNSLVTGFHVILDNIGDDNEVAYKAIIVKFMGLILPYVILASFICSFVALVYAVVLVSLLRSKTKFRKMQTRVSLIFNLLNLLNLGSFMLNAGDLAVEYAYVTKLAEATGNSDLAVVGLGSGFYVQVLCVALQFIICFGFATLVLAKPWTK</sequence>
<evidence type="ECO:0000256" key="2">
    <source>
        <dbReference type="SAM" id="Phobius"/>
    </source>
</evidence>
<dbReference type="RefSeq" id="XP_046060915.1">
    <property type="nucleotide sequence ID" value="XM_046204920.1"/>
</dbReference>
<reference evidence="3" key="1">
    <citation type="journal article" date="2021" name="Open Biol.">
        <title>Shared evolutionary footprints suggest mitochondrial oxidative damage underlies multiple complex I losses in fungi.</title>
        <authorList>
            <person name="Schikora-Tamarit M.A."/>
            <person name="Marcet-Houben M."/>
            <person name="Nosek J."/>
            <person name="Gabaldon T."/>
        </authorList>
    </citation>
    <scope>NUCLEOTIDE SEQUENCE</scope>
    <source>
        <strain evidence="3">CBS6075</strain>
    </source>
</reference>
<accession>A0A9P8P605</accession>
<evidence type="ECO:0000256" key="1">
    <source>
        <dbReference type="SAM" id="MobiDB-lite"/>
    </source>
</evidence>
<proteinExistence type="predicted"/>
<feature type="transmembrane region" description="Helical" evidence="2">
    <location>
        <begin position="335"/>
        <end position="353"/>
    </location>
</feature>
<comment type="caution">
    <text evidence="3">The sequence shown here is derived from an EMBL/GenBank/DDBJ whole genome shotgun (WGS) entry which is preliminary data.</text>
</comment>